<protein>
    <submittedName>
        <fullName evidence="1">DUF2817 domain-containing protein</fullName>
    </submittedName>
</protein>
<gene>
    <name evidence="1" type="ORF">PQR66_03465</name>
</gene>
<dbReference type="EMBL" id="JAQQFN010000002">
    <property type="protein sequence ID" value="MFL9882064.1"/>
    <property type="molecule type" value="Genomic_DNA"/>
</dbReference>
<proteinExistence type="predicted"/>
<dbReference type="Gene3D" id="3.40.630.10">
    <property type="entry name" value="Zn peptidases"/>
    <property type="match status" value="1"/>
</dbReference>
<name>A0ABW8ZFU6_9BURK</name>
<dbReference type="SUPFAM" id="SSF53187">
    <property type="entry name" value="Zn-dependent exopeptidases"/>
    <property type="match status" value="1"/>
</dbReference>
<comment type="caution">
    <text evidence="1">The sequence shown here is derived from an EMBL/GenBank/DDBJ whole genome shotgun (WGS) entry which is preliminary data.</text>
</comment>
<dbReference type="InterPro" id="IPR021259">
    <property type="entry name" value="DUF2817"/>
</dbReference>
<dbReference type="RefSeq" id="WP_153136044.1">
    <property type="nucleotide sequence ID" value="NZ_JAQQFH010000024.1"/>
</dbReference>
<evidence type="ECO:0000313" key="1">
    <source>
        <dbReference type="EMBL" id="MFL9882064.1"/>
    </source>
</evidence>
<dbReference type="Proteomes" id="UP001629249">
    <property type="component" value="Unassembled WGS sequence"/>
</dbReference>
<accession>A0ABW8ZFU6</accession>
<evidence type="ECO:0000313" key="2">
    <source>
        <dbReference type="Proteomes" id="UP001629249"/>
    </source>
</evidence>
<dbReference type="CDD" id="cd06233">
    <property type="entry name" value="M14-like"/>
    <property type="match status" value="1"/>
</dbReference>
<dbReference type="Pfam" id="PF10994">
    <property type="entry name" value="DUF2817"/>
    <property type="match status" value="1"/>
</dbReference>
<keyword evidence="2" id="KW-1185">Reference proteome</keyword>
<organism evidence="1 2">
    <name type="scientific">Paraburkholderia agricolaris</name>
    <dbReference type="NCBI Taxonomy" id="2152888"/>
    <lineage>
        <taxon>Bacteria</taxon>
        <taxon>Pseudomonadati</taxon>
        <taxon>Pseudomonadota</taxon>
        <taxon>Betaproteobacteria</taxon>
        <taxon>Burkholderiales</taxon>
        <taxon>Burkholderiaceae</taxon>
        <taxon>Paraburkholderia</taxon>
    </lineage>
</organism>
<sequence>MKYGFADRPGFDRQRAQFLQAAGAAGATLTSYPHPLKGPGGESLATDVAWLGSPDARRVLVAISGTHGVEGYYGSTCQSEWLHEFAARDLPDGVAVLMVHLINPWGTAWVRRVNEDNVDLNRNYLDFSAALPLNPRYEAIHEIYTCRDFDGPERQRAEQLLAAQLESIGWAEYQAIVGAGQYVHPDGLFYGGAQATWSNRTLRSIAARFLQPAQVAIAFDLHTGAGAFGHPMLMAIAQARYPALAQAEALYGPWLYTLLTDAHAAVSETGVVARATGYTSQALLDALPTTHLMQLVIECGTYPEAPMHTALRDDHWLHLYGDPGDALGKKISGALFESFLPADGDWREIAWRRTRQTWERALTALPAISAQESI</sequence>
<reference evidence="1 2" key="1">
    <citation type="journal article" date="2024" name="Chem. Sci.">
        <title>Discovery of megapolipeptins by genome mining of a Burkholderiales bacteria collection.</title>
        <authorList>
            <person name="Paulo B.S."/>
            <person name="Recchia M.J.J."/>
            <person name="Lee S."/>
            <person name="Fergusson C.H."/>
            <person name="Romanowski S.B."/>
            <person name="Hernandez A."/>
            <person name="Krull N."/>
            <person name="Liu D.Y."/>
            <person name="Cavanagh H."/>
            <person name="Bos A."/>
            <person name="Gray C.A."/>
            <person name="Murphy B.T."/>
            <person name="Linington R.G."/>
            <person name="Eustaquio A.S."/>
        </authorList>
    </citation>
    <scope>NUCLEOTIDE SEQUENCE [LARGE SCALE GENOMIC DNA]</scope>
    <source>
        <strain evidence="1 2">RL16-012-BIC-B</strain>
    </source>
</reference>